<accession>A0A383BX70</accession>
<proteinExistence type="predicted"/>
<name>A0A383BX70_9ZZZZ</name>
<protein>
    <submittedName>
        <fullName evidence="1">Uncharacterized protein</fullName>
    </submittedName>
</protein>
<reference evidence="1" key="1">
    <citation type="submission" date="2018-05" db="EMBL/GenBank/DDBJ databases">
        <authorList>
            <person name="Lanie J.A."/>
            <person name="Ng W.-L."/>
            <person name="Kazmierczak K.M."/>
            <person name="Andrzejewski T.M."/>
            <person name="Davidsen T.M."/>
            <person name="Wayne K.J."/>
            <person name="Tettelin H."/>
            <person name="Glass J.I."/>
            <person name="Rusch D."/>
            <person name="Podicherti R."/>
            <person name="Tsui H.-C.T."/>
            <person name="Winkler M.E."/>
        </authorList>
    </citation>
    <scope>NUCLEOTIDE SEQUENCE</scope>
</reference>
<evidence type="ECO:0000313" key="1">
    <source>
        <dbReference type="EMBL" id="SVE24846.1"/>
    </source>
</evidence>
<gene>
    <name evidence="1" type="ORF">METZ01_LOCUS477700</name>
</gene>
<dbReference type="AlphaFoldDB" id="A0A383BX70"/>
<sequence length="29" mass="3139">MLGQDGMSYAKRMSRILLAALVLSCIAPE</sequence>
<feature type="non-terminal residue" evidence="1">
    <location>
        <position position="29"/>
    </location>
</feature>
<dbReference type="EMBL" id="UINC01204217">
    <property type="protein sequence ID" value="SVE24846.1"/>
    <property type="molecule type" value="Genomic_DNA"/>
</dbReference>
<organism evidence="1">
    <name type="scientific">marine metagenome</name>
    <dbReference type="NCBI Taxonomy" id="408172"/>
    <lineage>
        <taxon>unclassified sequences</taxon>
        <taxon>metagenomes</taxon>
        <taxon>ecological metagenomes</taxon>
    </lineage>
</organism>